<evidence type="ECO:0000313" key="3">
    <source>
        <dbReference type="Proteomes" id="UP001501116"/>
    </source>
</evidence>
<dbReference type="PROSITE" id="PS51257">
    <property type="entry name" value="PROKAR_LIPOPROTEIN"/>
    <property type="match status" value="1"/>
</dbReference>
<sequence length="62" mass="5931">MDTKSSLLAALATATVLTVAGCHTPTGNATPPGPGTTATTAPVDVAGARAQLAGGTPGRETR</sequence>
<feature type="chain" id="PRO_5046572139" evidence="1">
    <location>
        <begin position="21"/>
        <end position="62"/>
    </location>
</feature>
<dbReference type="Proteomes" id="UP001501116">
    <property type="component" value="Unassembled WGS sequence"/>
</dbReference>
<gene>
    <name evidence="2" type="ORF">GCM10009754_75700</name>
</gene>
<evidence type="ECO:0000313" key="2">
    <source>
        <dbReference type="EMBL" id="GAA1986597.1"/>
    </source>
</evidence>
<keyword evidence="1" id="KW-0732">Signal</keyword>
<keyword evidence="3" id="KW-1185">Reference proteome</keyword>
<dbReference type="RefSeq" id="WP_344430020.1">
    <property type="nucleotide sequence ID" value="NZ_BAAANN010000044.1"/>
</dbReference>
<name>A0ABN2SH14_9PSEU</name>
<feature type="signal peptide" evidence="1">
    <location>
        <begin position="1"/>
        <end position="20"/>
    </location>
</feature>
<reference evidence="2 3" key="1">
    <citation type="journal article" date="2019" name="Int. J. Syst. Evol. Microbiol.">
        <title>The Global Catalogue of Microorganisms (GCM) 10K type strain sequencing project: providing services to taxonomists for standard genome sequencing and annotation.</title>
        <authorList>
            <consortium name="The Broad Institute Genomics Platform"/>
            <consortium name="The Broad Institute Genome Sequencing Center for Infectious Disease"/>
            <person name="Wu L."/>
            <person name="Ma J."/>
        </authorList>
    </citation>
    <scope>NUCLEOTIDE SEQUENCE [LARGE SCALE GENOMIC DNA]</scope>
    <source>
        <strain evidence="2 3">JCM 14545</strain>
    </source>
</reference>
<comment type="caution">
    <text evidence="2">The sequence shown here is derived from an EMBL/GenBank/DDBJ whole genome shotgun (WGS) entry which is preliminary data.</text>
</comment>
<accession>A0ABN2SH14</accession>
<organism evidence="2 3">
    <name type="scientific">Amycolatopsis minnesotensis</name>
    <dbReference type="NCBI Taxonomy" id="337894"/>
    <lineage>
        <taxon>Bacteria</taxon>
        <taxon>Bacillati</taxon>
        <taxon>Actinomycetota</taxon>
        <taxon>Actinomycetes</taxon>
        <taxon>Pseudonocardiales</taxon>
        <taxon>Pseudonocardiaceae</taxon>
        <taxon>Amycolatopsis</taxon>
    </lineage>
</organism>
<proteinExistence type="predicted"/>
<dbReference type="EMBL" id="BAAANN010000044">
    <property type="protein sequence ID" value="GAA1986597.1"/>
    <property type="molecule type" value="Genomic_DNA"/>
</dbReference>
<evidence type="ECO:0000256" key="1">
    <source>
        <dbReference type="SAM" id="SignalP"/>
    </source>
</evidence>
<protein>
    <submittedName>
        <fullName evidence="2">Uncharacterized protein</fullName>
    </submittedName>
</protein>